<reference evidence="2" key="1">
    <citation type="submission" date="2020-09" db="EMBL/GenBank/DDBJ databases">
        <title>Genome-Enabled Discovery of Anthraquinone Biosynthesis in Senna tora.</title>
        <authorList>
            <person name="Kang S.-H."/>
            <person name="Pandey R.P."/>
            <person name="Lee C.-M."/>
            <person name="Sim J.-S."/>
            <person name="Jeong J.-T."/>
            <person name="Choi B.-S."/>
            <person name="Jung M."/>
            <person name="Ginzburg D."/>
            <person name="Zhao K."/>
            <person name="Won S.Y."/>
            <person name="Oh T.-J."/>
            <person name="Yu Y."/>
            <person name="Kim N.-H."/>
            <person name="Lee O.R."/>
            <person name="Lee T.-H."/>
            <person name="Bashyal P."/>
            <person name="Kim T.-S."/>
            <person name="Lee W.-H."/>
            <person name="Kawkins C."/>
            <person name="Kim C.-K."/>
            <person name="Kim J.S."/>
            <person name="Ahn B.O."/>
            <person name="Rhee S.Y."/>
            <person name="Sohng J.K."/>
        </authorList>
    </citation>
    <scope>NUCLEOTIDE SEQUENCE</scope>
    <source>
        <tissue evidence="2">Leaf</tissue>
    </source>
</reference>
<feature type="compositionally biased region" description="Polar residues" evidence="1">
    <location>
        <begin position="28"/>
        <end position="71"/>
    </location>
</feature>
<dbReference type="EMBL" id="JAAIUW010000010">
    <property type="protein sequence ID" value="KAF7812940.1"/>
    <property type="molecule type" value="Genomic_DNA"/>
</dbReference>
<keyword evidence="3" id="KW-1185">Reference proteome</keyword>
<dbReference type="AlphaFoldDB" id="A0A834T1K0"/>
<sequence length="98" mass="11122">MVPVAQKPPNQSGSDFQYKSRFEVISNLEESGNQDLQESNPHVVTNETSSEDMQIHQNETETILQVSQHNSSSKDDQHIETKMKDKKTEPLEDPVKTP</sequence>
<gene>
    <name evidence="2" type="ORF">G2W53_033916</name>
</gene>
<feature type="compositionally biased region" description="Basic and acidic residues" evidence="1">
    <location>
        <begin position="72"/>
        <end position="98"/>
    </location>
</feature>
<dbReference type="Proteomes" id="UP000634136">
    <property type="component" value="Unassembled WGS sequence"/>
</dbReference>
<name>A0A834T1K0_9FABA</name>
<proteinExistence type="predicted"/>
<protein>
    <submittedName>
        <fullName evidence="2">Uncharacterized protein</fullName>
    </submittedName>
</protein>
<organism evidence="2 3">
    <name type="scientific">Senna tora</name>
    <dbReference type="NCBI Taxonomy" id="362788"/>
    <lineage>
        <taxon>Eukaryota</taxon>
        <taxon>Viridiplantae</taxon>
        <taxon>Streptophyta</taxon>
        <taxon>Embryophyta</taxon>
        <taxon>Tracheophyta</taxon>
        <taxon>Spermatophyta</taxon>
        <taxon>Magnoliopsida</taxon>
        <taxon>eudicotyledons</taxon>
        <taxon>Gunneridae</taxon>
        <taxon>Pentapetalae</taxon>
        <taxon>rosids</taxon>
        <taxon>fabids</taxon>
        <taxon>Fabales</taxon>
        <taxon>Fabaceae</taxon>
        <taxon>Caesalpinioideae</taxon>
        <taxon>Cassia clade</taxon>
        <taxon>Senna</taxon>
    </lineage>
</organism>
<accession>A0A834T1K0</accession>
<evidence type="ECO:0000313" key="3">
    <source>
        <dbReference type="Proteomes" id="UP000634136"/>
    </source>
</evidence>
<evidence type="ECO:0000313" key="2">
    <source>
        <dbReference type="EMBL" id="KAF7812940.1"/>
    </source>
</evidence>
<comment type="caution">
    <text evidence="2">The sequence shown here is derived from an EMBL/GenBank/DDBJ whole genome shotgun (WGS) entry which is preliminary data.</text>
</comment>
<evidence type="ECO:0000256" key="1">
    <source>
        <dbReference type="SAM" id="MobiDB-lite"/>
    </source>
</evidence>
<feature type="region of interest" description="Disordered" evidence="1">
    <location>
        <begin position="28"/>
        <end position="98"/>
    </location>
</feature>